<gene>
    <name evidence="1" type="ORF">P5673_023253</name>
</gene>
<evidence type="ECO:0000313" key="1">
    <source>
        <dbReference type="EMBL" id="KAK2555269.1"/>
    </source>
</evidence>
<name>A0AAD9Q5V7_ACRCE</name>
<dbReference type="EMBL" id="JARQWQ010000064">
    <property type="protein sequence ID" value="KAK2555269.1"/>
    <property type="molecule type" value="Genomic_DNA"/>
</dbReference>
<keyword evidence="2" id="KW-1185">Reference proteome</keyword>
<dbReference type="Proteomes" id="UP001249851">
    <property type="component" value="Unassembled WGS sequence"/>
</dbReference>
<comment type="caution">
    <text evidence="1">The sequence shown here is derived from an EMBL/GenBank/DDBJ whole genome shotgun (WGS) entry which is preliminary data.</text>
</comment>
<evidence type="ECO:0000313" key="2">
    <source>
        <dbReference type="Proteomes" id="UP001249851"/>
    </source>
</evidence>
<reference evidence="1" key="2">
    <citation type="journal article" date="2023" name="Science">
        <title>Genomic signatures of disease resistance in endangered staghorn corals.</title>
        <authorList>
            <person name="Vollmer S.V."/>
            <person name="Selwyn J.D."/>
            <person name="Despard B.A."/>
            <person name="Roesel C.L."/>
        </authorList>
    </citation>
    <scope>NUCLEOTIDE SEQUENCE</scope>
    <source>
        <strain evidence="1">K2</strain>
    </source>
</reference>
<dbReference type="AlphaFoldDB" id="A0AAD9Q5V7"/>
<organism evidence="1 2">
    <name type="scientific">Acropora cervicornis</name>
    <name type="common">Staghorn coral</name>
    <dbReference type="NCBI Taxonomy" id="6130"/>
    <lineage>
        <taxon>Eukaryota</taxon>
        <taxon>Metazoa</taxon>
        <taxon>Cnidaria</taxon>
        <taxon>Anthozoa</taxon>
        <taxon>Hexacorallia</taxon>
        <taxon>Scleractinia</taxon>
        <taxon>Astrocoeniina</taxon>
        <taxon>Acroporidae</taxon>
        <taxon>Acropora</taxon>
    </lineage>
</organism>
<protein>
    <submittedName>
        <fullName evidence="1">Uncharacterized protein</fullName>
    </submittedName>
</protein>
<reference evidence="1" key="1">
    <citation type="journal article" date="2023" name="G3 (Bethesda)">
        <title>Whole genome assembly and annotation of the endangered Caribbean coral Acropora cervicornis.</title>
        <authorList>
            <person name="Selwyn J.D."/>
            <person name="Vollmer S.V."/>
        </authorList>
    </citation>
    <scope>NUCLEOTIDE SEQUENCE</scope>
    <source>
        <strain evidence="1">K2</strain>
    </source>
</reference>
<accession>A0AAD9Q5V7</accession>
<sequence length="125" mass="14719">MDTNKREGKLLIDLEESFNLTCLINSPKRITNVSSTLIDVMLTNRPDYFIKSGTFDPEIKELTNAPWQVGEVFNDIDDRVDYWNGLVRYVVDAHAPLRKKRVREIDVPYMTLNWKNAIRRKRKYA</sequence>
<proteinExistence type="predicted"/>